<comment type="caution">
    <text evidence="3">The sequence shown here is derived from an EMBL/GenBank/DDBJ whole genome shotgun (WGS) entry which is preliminary data.</text>
</comment>
<keyword evidence="4" id="KW-1185">Reference proteome</keyword>
<dbReference type="AlphaFoldDB" id="A0AAE3YIC2"/>
<keyword evidence="2" id="KW-0472">Membrane</keyword>
<feature type="transmembrane region" description="Helical" evidence="2">
    <location>
        <begin position="202"/>
        <end position="222"/>
    </location>
</feature>
<name>A0AAE3YIC2_9MICC</name>
<feature type="transmembrane region" description="Helical" evidence="2">
    <location>
        <begin position="65"/>
        <end position="84"/>
    </location>
</feature>
<feature type="region of interest" description="Disordered" evidence="1">
    <location>
        <begin position="240"/>
        <end position="267"/>
    </location>
</feature>
<protein>
    <submittedName>
        <fullName evidence="3">Membrane protein</fullName>
    </submittedName>
</protein>
<evidence type="ECO:0000313" key="3">
    <source>
        <dbReference type="EMBL" id="MDR6892812.1"/>
    </source>
</evidence>
<feature type="transmembrane region" description="Helical" evidence="2">
    <location>
        <begin position="31"/>
        <end position="53"/>
    </location>
</feature>
<evidence type="ECO:0000256" key="1">
    <source>
        <dbReference type="SAM" id="MobiDB-lite"/>
    </source>
</evidence>
<organism evidence="3 4">
    <name type="scientific">Falsarthrobacter nasiphocae</name>
    <dbReference type="NCBI Taxonomy" id="189863"/>
    <lineage>
        <taxon>Bacteria</taxon>
        <taxon>Bacillati</taxon>
        <taxon>Actinomycetota</taxon>
        <taxon>Actinomycetes</taxon>
        <taxon>Micrococcales</taxon>
        <taxon>Micrococcaceae</taxon>
        <taxon>Falsarthrobacter</taxon>
    </lineage>
</organism>
<proteinExistence type="predicted"/>
<reference evidence="3" key="1">
    <citation type="submission" date="2023-07" db="EMBL/GenBank/DDBJ databases">
        <title>Sequencing the genomes of 1000 actinobacteria strains.</title>
        <authorList>
            <person name="Klenk H.-P."/>
        </authorList>
    </citation>
    <scope>NUCLEOTIDE SEQUENCE</scope>
    <source>
        <strain evidence="3">DSM 13988</strain>
    </source>
</reference>
<feature type="transmembrane region" description="Helical" evidence="2">
    <location>
        <begin position="6"/>
        <end position="26"/>
    </location>
</feature>
<dbReference type="EMBL" id="JAVDUI010000001">
    <property type="protein sequence ID" value="MDR6892812.1"/>
    <property type="molecule type" value="Genomic_DNA"/>
</dbReference>
<evidence type="ECO:0000313" key="4">
    <source>
        <dbReference type="Proteomes" id="UP001247307"/>
    </source>
</evidence>
<keyword evidence="2" id="KW-1133">Transmembrane helix</keyword>
<dbReference type="Proteomes" id="UP001247307">
    <property type="component" value="Unassembled WGS sequence"/>
</dbReference>
<dbReference type="InterPro" id="IPR010374">
    <property type="entry name" value="DUF969"/>
</dbReference>
<keyword evidence="2" id="KW-0812">Transmembrane</keyword>
<gene>
    <name evidence="3" type="ORF">J2S35_001752</name>
</gene>
<accession>A0AAE3YIC2</accession>
<sequence>MQDFFTSIQSWSPILGVVLVVIGFALRLNPLIVVTVAGIAAALLAGIDPITILSTFGTGFTNSRSISVAFIVLPIIGLAERFGLQQQAKRLVSRLATLTAGRLLAIYLFFRQASSALGLTSLGGPAQMVRPVVYPMAEGAVARKHGDYLPERVRERVKGHSAGADTVGLFFGEDCFVAIGSVLLITAFVDSTYGLTLDAIQIAVWAIPTAIAAFLIHGFRLLRLDGVVERDMKAAIAEGWTPEQEEADQRAAEQAALAAARESEARA</sequence>
<dbReference type="Pfam" id="PF06149">
    <property type="entry name" value="DUF969"/>
    <property type="match status" value="1"/>
</dbReference>
<evidence type="ECO:0000256" key="2">
    <source>
        <dbReference type="SAM" id="Phobius"/>
    </source>
</evidence>
<dbReference type="RefSeq" id="WP_309852425.1">
    <property type="nucleotide sequence ID" value="NZ_BAAAIU010000004.1"/>
</dbReference>